<gene>
    <name evidence="1" type="ORF">SPAPADRAFT_63189</name>
</gene>
<protein>
    <submittedName>
        <fullName evidence="1">Uncharacterized protein</fullName>
    </submittedName>
</protein>
<dbReference type="KEGG" id="spaa:SPAPADRAFT_63189"/>
<reference evidence="1 2" key="1">
    <citation type="journal article" date="2011" name="Proc. Natl. Acad. Sci. U.S.A.">
        <title>Comparative genomics of xylose-fermenting fungi for enhanced biofuel production.</title>
        <authorList>
            <person name="Wohlbach D.J."/>
            <person name="Kuo A."/>
            <person name="Sato T.K."/>
            <person name="Potts K.M."/>
            <person name="Salamov A.A."/>
            <person name="LaButti K.M."/>
            <person name="Sun H."/>
            <person name="Clum A."/>
            <person name="Pangilinan J.L."/>
            <person name="Lindquist E.A."/>
            <person name="Lucas S."/>
            <person name="Lapidus A."/>
            <person name="Jin M."/>
            <person name="Gunawan C."/>
            <person name="Balan V."/>
            <person name="Dale B.E."/>
            <person name="Jeffries T.W."/>
            <person name="Zinkel R."/>
            <person name="Barry K.W."/>
            <person name="Grigoriev I.V."/>
            <person name="Gasch A.P."/>
        </authorList>
    </citation>
    <scope>NUCLEOTIDE SEQUENCE [LARGE SCALE GENOMIC DNA]</scope>
    <source>
        <strain evidence="2">NRRL Y-27907 / 11-Y1</strain>
    </source>
</reference>
<evidence type="ECO:0000313" key="1">
    <source>
        <dbReference type="EMBL" id="EGW30330.1"/>
    </source>
</evidence>
<dbReference type="EMBL" id="GL996505">
    <property type="protein sequence ID" value="EGW30330.1"/>
    <property type="molecule type" value="Genomic_DNA"/>
</dbReference>
<dbReference type="RefSeq" id="XP_007377301.1">
    <property type="nucleotide sequence ID" value="XM_007377239.1"/>
</dbReference>
<proteinExistence type="predicted"/>
<dbReference type="AlphaFoldDB" id="G3ATV4"/>
<dbReference type="Proteomes" id="UP000000709">
    <property type="component" value="Unassembled WGS sequence"/>
</dbReference>
<dbReference type="InParanoid" id="G3ATV4"/>
<keyword evidence="2" id="KW-1185">Reference proteome</keyword>
<accession>G3ATV4</accession>
<organism evidence="2">
    <name type="scientific">Spathaspora passalidarum (strain NRRL Y-27907 / 11-Y1)</name>
    <dbReference type="NCBI Taxonomy" id="619300"/>
    <lineage>
        <taxon>Eukaryota</taxon>
        <taxon>Fungi</taxon>
        <taxon>Dikarya</taxon>
        <taxon>Ascomycota</taxon>
        <taxon>Saccharomycotina</taxon>
        <taxon>Pichiomycetes</taxon>
        <taxon>Debaryomycetaceae</taxon>
        <taxon>Spathaspora</taxon>
    </lineage>
</organism>
<dbReference type="GeneID" id="18874633"/>
<name>G3ATV4_SPAPN</name>
<evidence type="ECO:0000313" key="2">
    <source>
        <dbReference type="Proteomes" id="UP000000709"/>
    </source>
</evidence>
<sequence length="74" mass="8753">MSTSLQQLLFLHYQTDRLGEIAFPKLPEFKLLMTRLVSDLTFMLFISKASIVEPIFIFNLEVFKINQYSYFPQT</sequence>
<dbReference type="HOGENOM" id="CLU_2689380_0_0_1"/>